<evidence type="ECO:0000256" key="1">
    <source>
        <dbReference type="ARBA" id="ARBA00006847"/>
    </source>
</evidence>
<dbReference type="InterPro" id="IPR050547">
    <property type="entry name" value="DEAD_box_RNA_helicases"/>
</dbReference>
<keyword evidence="9" id="KW-0051">Antiviral defense</keyword>
<dbReference type="InterPro" id="IPR038257">
    <property type="entry name" value="CRISPR-assoc_Cas3_HD_sf"/>
</dbReference>
<dbReference type="InterPro" id="IPR006474">
    <property type="entry name" value="Helicase_Cas3_CRISPR-ass_core"/>
</dbReference>
<dbReference type="NCBIfam" id="TIGR01596">
    <property type="entry name" value="cas3_HD"/>
    <property type="match status" value="1"/>
</dbReference>
<evidence type="ECO:0000259" key="11">
    <source>
        <dbReference type="PROSITE" id="PS51192"/>
    </source>
</evidence>
<dbReference type="Pfam" id="PF18019">
    <property type="entry name" value="Cas3_HD"/>
    <property type="match status" value="1"/>
</dbReference>
<evidence type="ECO:0000256" key="6">
    <source>
        <dbReference type="ARBA" id="ARBA00022801"/>
    </source>
</evidence>
<dbReference type="Gene3D" id="3.40.50.300">
    <property type="entry name" value="P-loop containing nucleotide triphosphate hydrolases"/>
    <property type="match status" value="2"/>
</dbReference>
<sequence>MSEAALSAWAKSKSDDERHVEVVAWLPLYQHLDDTAAVAGRLWNEWVPNALKHVVGRAIDGDDSAARALFAWLAAIHDVGKVSPAFAVQVPKLARDMVRSGFDLDHTLAGSDERRTARHEIVSHIAARDWLVDRFSTKKHVANPYASVLAAHHGLATSDTHLKATQSKPWLVGDGLWESVRREYLDRAWRLHGTPALAKHLRFTEIPLHCQVILSGLVIVADWIASNDELFPLSPLDEHPGTSTASRLEAAWSRLDLPGPWVPEPPPRAANELFAARFALPAGARVRPVQRDVAAAAWEMESPSLLIVEAEMGAGKTEAALAAAEILAARFKLGGVFIGLPTQATSDGMFARIMKWTQQLGFDRPQSIYLAHGKNALNQEFARLSREGRHFHFLSGEQDSAGTGKRSNSSDLISAESAVAHHWFSSPKRGPLSSFVIGTIDQALFAGLRSRHLMLRHLSLAGKVVVIDEVHAYSAYMGRYLDRVLHWLAAYEVPVVMLSATLPTARRAELVAAYQSGKKAAGGYSRRRNSDPERDMTSSGYPAVTLSLGADGTRTTVSEPSGESRVVVIDRLDDSLDILGHALRDALRDGGCAAVIRNTVGRAQDTAKHLAAEFADSDTEILLAHSRFLALDRAAKDARLLNLFGPPGRANRPRRFVVVATQVIEQSLDIDFDLMVSDLAPVDLLLQRAGRLHRHRRGPGESNRPVPARTARLILTGVDWAQTPPEPVRGSMAVYSPYVLYRTLAAIGEVTKLSLPDDIPRLVQAVYGEEQLGPAEWQDVIANAHDTHERVEDKKRNDAGAFLLGPVPKPGNDASMIGWVHAHADDPASEQRGRASVRDGEDTVEVLVLQRDENGVLRTPTWLANNKDLEVPQDAPPPQWLAETILGCAIRLPARMSRPWLIDGLITELENSPHRPAAWNSSYALRRELLVVLDQDGNARLSHHALHYNPETGLEAIPDDNDSRAHYEFQSPR</sequence>
<accession>A0ABW1VDB3</accession>
<feature type="region of interest" description="Disordered" evidence="10">
    <location>
        <begin position="521"/>
        <end position="540"/>
    </location>
</feature>
<evidence type="ECO:0000256" key="8">
    <source>
        <dbReference type="ARBA" id="ARBA00022840"/>
    </source>
</evidence>
<dbReference type="SMART" id="SM00487">
    <property type="entry name" value="DEXDc"/>
    <property type="match status" value="1"/>
</dbReference>
<dbReference type="InterPro" id="IPR054712">
    <property type="entry name" value="Cas3-like_dom"/>
</dbReference>
<evidence type="ECO:0000256" key="5">
    <source>
        <dbReference type="ARBA" id="ARBA00022741"/>
    </source>
</evidence>
<evidence type="ECO:0000313" key="14">
    <source>
        <dbReference type="Proteomes" id="UP001596306"/>
    </source>
</evidence>
<dbReference type="PROSITE" id="PS51192">
    <property type="entry name" value="HELICASE_ATP_BIND_1"/>
    <property type="match status" value="1"/>
</dbReference>
<dbReference type="Pfam" id="PF22590">
    <property type="entry name" value="Cas3-like_C_2"/>
    <property type="match status" value="1"/>
</dbReference>
<dbReference type="NCBIfam" id="TIGR01587">
    <property type="entry name" value="cas3_core"/>
    <property type="match status" value="1"/>
</dbReference>
<comment type="caution">
    <text evidence="13">The sequence shown here is derived from an EMBL/GenBank/DDBJ whole genome shotgun (WGS) entry which is preliminary data.</text>
</comment>
<keyword evidence="5" id="KW-0547">Nucleotide-binding</keyword>
<keyword evidence="4" id="KW-0479">Metal-binding</keyword>
<dbReference type="PANTHER" id="PTHR47963:SF9">
    <property type="entry name" value="CRISPR-ASSOCIATED ENDONUCLEASE_HELICASE CAS3"/>
    <property type="match status" value="1"/>
</dbReference>
<dbReference type="InterPro" id="IPR041372">
    <property type="entry name" value="Cas3_C"/>
</dbReference>
<dbReference type="CDD" id="cd09641">
    <property type="entry name" value="Cas3''_I"/>
    <property type="match status" value="1"/>
</dbReference>
<reference evidence="14" key="1">
    <citation type="journal article" date="2019" name="Int. J. Syst. Evol. Microbiol.">
        <title>The Global Catalogue of Microorganisms (GCM) 10K type strain sequencing project: providing services to taxonomists for standard genome sequencing and annotation.</title>
        <authorList>
            <consortium name="The Broad Institute Genomics Platform"/>
            <consortium name="The Broad Institute Genome Sequencing Center for Infectious Disease"/>
            <person name="Wu L."/>
            <person name="Ma J."/>
        </authorList>
    </citation>
    <scope>NUCLEOTIDE SEQUENCE [LARGE SCALE GENOMIC DNA]</scope>
    <source>
        <strain evidence="14">CCUG 43304</strain>
    </source>
</reference>
<gene>
    <name evidence="13" type="primary">cas3</name>
    <name evidence="13" type="ORF">ACFQB0_08080</name>
</gene>
<evidence type="ECO:0000256" key="7">
    <source>
        <dbReference type="ARBA" id="ARBA00022806"/>
    </source>
</evidence>
<evidence type="ECO:0000256" key="9">
    <source>
        <dbReference type="ARBA" id="ARBA00023118"/>
    </source>
</evidence>
<dbReference type="Proteomes" id="UP001596306">
    <property type="component" value="Unassembled WGS sequence"/>
</dbReference>
<dbReference type="Pfam" id="PF18395">
    <property type="entry name" value="Cas3_C"/>
    <property type="match status" value="1"/>
</dbReference>
<comment type="similarity">
    <text evidence="2">In the central section; belongs to the CRISPR-associated helicase Cas3 family.</text>
</comment>
<feature type="domain" description="Helicase ATP-binding" evidence="11">
    <location>
        <begin position="297"/>
        <end position="520"/>
    </location>
</feature>
<feature type="domain" description="HD Cas3-type" evidence="12">
    <location>
        <begin position="21"/>
        <end position="224"/>
    </location>
</feature>
<evidence type="ECO:0000256" key="4">
    <source>
        <dbReference type="ARBA" id="ARBA00022723"/>
    </source>
</evidence>
<organism evidence="13 14">
    <name type="scientific">Luethyella okanaganae</name>
    <dbReference type="NCBI Taxonomy" id="69372"/>
    <lineage>
        <taxon>Bacteria</taxon>
        <taxon>Bacillati</taxon>
        <taxon>Actinomycetota</taxon>
        <taxon>Actinomycetes</taxon>
        <taxon>Micrococcales</taxon>
        <taxon>Microbacteriaceae</taxon>
        <taxon>Luethyella</taxon>
    </lineage>
</organism>
<feature type="region of interest" description="Disordered" evidence="10">
    <location>
        <begin position="952"/>
        <end position="973"/>
    </location>
</feature>
<keyword evidence="6" id="KW-0378">Hydrolase</keyword>
<keyword evidence="3" id="KW-0540">Nuclease</keyword>
<proteinExistence type="inferred from homology"/>
<dbReference type="EMBL" id="JBHSTP010000002">
    <property type="protein sequence ID" value="MFC6356061.1"/>
    <property type="molecule type" value="Genomic_DNA"/>
</dbReference>
<keyword evidence="7" id="KW-0347">Helicase</keyword>
<dbReference type="InterPro" id="IPR011545">
    <property type="entry name" value="DEAD/DEAH_box_helicase_dom"/>
</dbReference>
<dbReference type="Pfam" id="PF00270">
    <property type="entry name" value="DEAD"/>
    <property type="match status" value="1"/>
</dbReference>
<dbReference type="InterPro" id="IPR006483">
    <property type="entry name" value="CRISPR-assoc_Cas3_HD"/>
</dbReference>
<dbReference type="InterPro" id="IPR027417">
    <property type="entry name" value="P-loop_NTPase"/>
</dbReference>
<dbReference type="PANTHER" id="PTHR47963">
    <property type="entry name" value="DEAD-BOX ATP-DEPENDENT RNA HELICASE 47, MITOCHONDRIAL"/>
    <property type="match status" value="1"/>
</dbReference>
<dbReference type="SUPFAM" id="SSF52540">
    <property type="entry name" value="P-loop containing nucleoside triphosphate hydrolases"/>
    <property type="match status" value="1"/>
</dbReference>
<dbReference type="InterPro" id="IPR014001">
    <property type="entry name" value="Helicase_ATP-bd"/>
</dbReference>
<dbReference type="PROSITE" id="PS51643">
    <property type="entry name" value="HD_CAS3"/>
    <property type="match status" value="1"/>
</dbReference>
<evidence type="ECO:0000256" key="10">
    <source>
        <dbReference type="SAM" id="MobiDB-lite"/>
    </source>
</evidence>
<dbReference type="Gene3D" id="1.10.3210.30">
    <property type="match status" value="1"/>
</dbReference>
<comment type="similarity">
    <text evidence="1">In the N-terminal section; belongs to the CRISPR-associated nuclease Cas3-HD family.</text>
</comment>
<keyword evidence="14" id="KW-1185">Reference proteome</keyword>
<keyword evidence="8" id="KW-0067">ATP-binding</keyword>
<evidence type="ECO:0000256" key="2">
    <source>
        <dbReference type="ARBA" id="ARBA00009046"/>
    </source>
</evidence>
<evidence type="ECO:0000313" key="13">
    <source>
        <dbReference type="EMBL" id="MFC6356061.1"/>
    </source>
</evidence>
<evidence type="ECO:0000259" key="12">
    <source>
        <dbReference type="PROSITE" id="PS51643"/>
    </source>
</evidence>
<protein>
    <submittedName>
        <fullName evidence="13">CRISPR-associated helicase Cas3</fullName>
    </submittedName>
</protein>
<name>A0ABW1VDB3_9MICO</name>
<evidence type="ECO:0000256" key="3">
    <source>
        <dbReference type="ARBA" id="ARBA00022722"/>
    </source>
</evidence>